<name>A0ABT0GHY7_9GAMM</name>
<proteinExistence type="inferred from homology"/>
<evidence type="ECO:0000259" key="6">
    <source>
        <dbReference type="Pfam" id="PF00326"/>
    </source>
</evidence>
<protein>
    <submittedName>
        <fullName evidence="8">S9 family peptidase</fullName>
    </submittedName>
</protein>
<feature type="domain" description="Peptidase S9A N-terminal" evidence="7">
    <location>
        <begin position="50"/>
        <end position="448"/>
    </location>
</feature>
<dbReference type="InterPro" id="IPR001375">
    <property type="entry name" value="Peptidase_S9_cat"/>
</dbReference>
<evidence type="ECO:0000256" key="5">
    <source>
        <dbReference type="SAM" id="SignalP"/>
    </source>
</evidence>
<dbReference type="InterPro" id="IPR029058">
    <property type="entry name" value="AB_hydrolase_fold"/>
</dbReference>
<evidence type="ECO:0000313" key="8">
    <source>
        <dbReference type="EMBL" id="MCK7593774.1"/>
    </source>
</evidence>
<keyword evidence="9" id="KW-1185">Reference proteome</keyword>
<dbReference type="SUPFAM" id="SSF50993">
    <property type="entry name" value="Peptidase/esterase 'gauge' domain"/>
    <property type="match status" value="1"/>
</dbReference>
<dbReference type="InterPro" id="IPR023302">
    <property type="entry name" value="Pept_S9A_N"/>
</dbReference>
<dbReference type="PROSITE" id="PS51257">
    <property type="entry name" value="PROKAR_LIPOPROTEIN"/>
    <property type="match status" value="1"/>
</dbReference>
<accession>A0ABT0GHY7</accession>
<dbReference type="InterPro" id="IPR002470">
    <property type="entry name" value="Peptidase_S9A"/>
</dbReference>
<feature type="signal peptide" evidence="5">
    <location>
        <begin position="1"/>
        <end position="18"/>
    </location>
</feature>
<dbReference type="Pfam" id="PF02897">
    <property type="entry name" value="Peptidase_S9_N"/>
    <property type="match status" value="1"/>
</dbReference>
<evidence type="ECO:0000256" key="2">
    <source>
        <dbReference type="ARBA" id="ARBA00022670"/>
    </source>
</evidence>
<evidence type="ECO:0000256" key="1">
    <source>
        <dbReference type="ARBA" id="ARBA00005228"/>
    </source>
</evidence>
<keyword evidence="4" id="KW-0720">Serine protease</keyword>
<comment type="caution">
    <text evidence="8">The sequence shown here is derived from an EMBL/GenBank/DDBJ whole genome shotgun (WGS) entry which is preliminary data.</text>
</comment>
<dbReference type="EMBL" id="JALNMH010000006">
    <property type="protein sequence ID" value="MCK7593774.1"/>
    <property type="molecule type" value="Genomic_DNA"/>
</dbReference>
<comment type="similarity">
    <text evidence="1">Belongs to the peptidase S9A family.</text>
</comment>
<dbReference type="PRINTS" id="PR00862">
    <property type="entry name" value="PROLIGOPTASE"/>
</dbReference>
<dbReference type="PANTHER" id="PTHR11757:SF19">
    <property type="entry name" value="PROLYL ENDOPEPTIDASE-LIKE"/>
    <property type="match status" value="1"/>
</dbReference>
<dbReference type="InterPro" id="IPR051543">
    <property type="entry name" value="Serine_Peptidase_S9A"/>
</dbReference>
<gene>
    <name evidence="8" type="ORF">M0G41_08835</name>
</gene>
<sequence>MPPALRRLSLLIAPLLLAGCGEPPLPAAAPVPAAQVAARGESLVPPPAAAERREHQVRAPHGAERRDEYYWLRDDSRKDPAVLAFLDGENRHTDAVMKPLEGLREELYRDIIARIKQDDSTVPARDKDYWYYTRFEAGRDYPIHARRKGSMEAPEEILLDVNALAEGKSFFQVAVREISPDQQKLLYAEDEVGRRQYVLRIKDLTTGELLPDRITGASPSAIWGDDNRSIYYIENDPTTLLAKRVKRHVLGTDPAEDTLVYEEEDDSFYMGLYRTRSEQFLCIAVQSTVSSEARCTPAAKPEAFRVLSKRQRDFHYSANHLGDRWVIRTDWEAPNYRLMQAANDAVYGRATWMPLVEHDPGVFIEGFELFDGFIAVAERSEGLARLRVLNPDGTTSHVAADEPAYAMDLAANPMPDTDWLRYTYSSLATPPSTYELNVSSGERRLLKQEEVAGHDPANYVVERLWAPARDGLTQIPVSLAYRKGFEKDGSAALMQYGYGSYGNSIDPVFNPAVVNFLDRGMVYAIAHVRGGQEMGRQWYEDGKLLKKNNTFTDFIDVTDHLVAQGYAAKDRVGAMGGSAGGLLMGAISNMAPEKYRVILSLVPFVDVVTTMLDESIPLTTNEFDEWGNPKDPVYYDYMLGYSPYDQLKAQDYPAMFVGTGLWDSQVQYFEPAKYVARLRALKTDSQPLVFRTNMEAGHGGKSGRLQKYRETAEYQAFALKQLGVVE</sequence>
<reference evidence="8" key="1">
    <citation type="submission" date="2022-04" db="EMBL/GenBank/DDBJ databases">
        <title>Lysobacter sp. CAU 1642 isolated from sea sand.</title>
        <authorList>
            <person name="Kim W."/>
        </authorList>
    </citation>
    <scope>NUCLEOTIDE SEQUENCE</scope>
    <source>
        <strain evidence="8">CAU 1642</strain>
    </source>
</reference>
<dbReference type="Gene3D" id="2.130.10.120">
    <property type="entry name" value="Prolyl oligopeptidase, N-terminal domain"/>
    <property type="match status" value="1"/>
</dbReference>
<dbReference type="Gene3D" id="3.40.50.1820">
    <property type="entry name" value="alpha/beta hydrolase"/>
    <property type="match status" value="1"/>
</dbReference>
<dbReference type="RefSeq" id="WP_248208097.1">
    <property type="nucleotide sequence ID" value="NZ_JALNMH010000006.1"/>
</dbReference>
<dbReference type="PANTHER" id="PTHR11757">
    <property type="entry name" value="PROTEASE FAMILY S9A OLIGOPEPTIDASE"/>
    <property type="match status" value="1"/>
</dbReference>
<keyword evidence="5" id="KW-0732">Signal</keyword>
<feature type="domain" description="Peptidase S9 prolyl oligopeptidase catalytic" evidence="6">
    <location>
        <begin position="512"/>
        <end position="723"/>
    </location>
</feature>
<organism evidence="8 9">
    <name type="scientific">Pseudomarimonas salicorniae</name>
    <dbReference type="NCBI Taxonomy" id="2933270"/>
    <lineage>
        <taxon>Bacteria</taxon>
        <taxon>Pseudomonadati</taxon>
        <taxon>Pseudomonadota</taxon>
        <taxon>Gammaproteobacteria</taxon>
        <taxon>Lysobacterales</taxon>
        <taxon>Lysobacteraceae</taxon>
        <taxon>Pseudomarimonas</taxon>
    </lineage>
</organism>
<keyword evidence="3" id="KW-0378">Hydrolase</keyword>
<evidence type="ECO:0000256" key="3">
    <source>
        <dbReference type="ARBA" id="ARBA00022801"/>
    </source>
</evidence>
<dbReference type="Proteomes" id="UP001431449">
    <property type="component" value="Unassembled WGS sequence"/>
</dbReference>
<dbReference type="Pfam" id="PF00326">
    <property type="entry name" value="Peptidase_S9"/>
    <property type="match status" value="1"/>
</dbReference>
<evidence type="ECO:0000259" key="7">
    <source>
        <dbReference type="Pfam" id="PF02897"/>
    </source>
</evidence>
<feature type="chain" id="PRO_5046388001" evidence="5">
    <location>
        <begin position="19"/>
        <end position="726"/>
    </location>
</feature>
<evidence type="ECO:0000313" key="9">
    <source>
        <dbReference type="Proteomes" id="UP001431449"/>
    </source>
</evidence>
<dbReference type="SUPFAM" id="SSF53474">
    <property type="entry name" value="alpha/beta-Hydrolases"/>
    <property type="match status" value="1"/>
</dbReference>
<keyword evidence="2" id="KW-0645">Protease</keyword>
<evidence type="ECO:0000256" key="4">
    <source>
        <dbReference type="ARBA" id="ARBA00022825"/>
    </source>
</evidence>